<reference evidence="4" key="1">
    <citation type="submission" date="2025-08" db="UniProtKB">
        <authorList>
            <consortium name="RefSeq"/>
        </authorList>
    </citation>
    <scope>IDENTIFICATION</scope>
    <source>
        <tissue evidence="4">Silk gland</tissue>
    </source>
</reference>
<feature type="region of interest" description="Disordered" evidence="1">
    <location>
        <begin position="57"/>
        <end position="76"/>
    </location>
</feature>
<gene>
    <name evidence="4" type="primary">LOC114246367</name>
</gene>
<evidence type="ECO:0000256" key="1">
    <source>
        <dbReference type="SAM" id="MobiDB-lite"/>
    </source>
</evidence>
<name>A0A6J2K0X8_BOMMA</name>
<organism evidence="3 4">
    <name type="scientific">Bombyx mandarina</name>
    <name type="common">Wild silk moth</name>
    <name type="synonym">Wild silkworm</name>
    <dbReference type="NCBI Taxonomy" id="7092"/>
    <lineage>
        <taxon>Eukaryota</taxon>
        <taxon>Metazoa</taxon>
        <taxon>Ecdysozoa</taxon>
        <taxon>Arthropoda</taxon>
        <taxon>Hexapoda</taxon>
        <taxon>Insecta</taxon>
        <taxon>Pterygota</taxon>
        <taxon>Neoptera</taxon>
        <taxon>Endopterygota</taxon>
        <taxon>Lepidoptera</taxon>
        <taxon>Glossata</taxon>
        <taxon>Ditrysia</taxon>
        <taxon>Bombycoidea</taxon>
        <taxon>Bombycidae</taxon>
        <taxon>Bombycinae</taxon>
        <taxon>Bombyx</taxon>
    </lineage>
</organism>
<sequence>MRLFTTILCCAILATTFAGPEPKKYKVDVKDKDKVSNSTLTDDEKKFLREVEAKFGVKPDEDKNNKNDESSSKTPTPFPAVIAIEIVNDTDSKSKGKRTIDANLGYGYRTNNGYTYSYFGKPVQEKGRFMIYPYSQDDIVPTTHHYTHHTNAGGRYTTVATKVEIQPSQAFELVPVKEENVEHQGSSVQSNNYDNIKGLVSPPPSFVQGGYSHVSSPVSTPSTLYTTYNGQSFSGLSGQFPSVMSNYLVEPSQLLKRPEFQGAGLTTDHIHSLQGSTKEQGVVPVLVLRIPSSSLKNPTAELFANLPDNYPFSRYLNNVNLQELVNEYFKKIGYSFAPQVMTYQESLALKASEALTGAPVHEPNQYAVPYVQPSYTHSDHSGVQYSAVKPVMARYPSSYVKQQYYPQGHSHYRQPVHQPRYEYRYKYVPQSRAPTQTYYVQPQYQQQVQPAHVTENEQTLSQTYNAQDTSAEVQYDEQSHVNNPESVSVTYEYRQPEKNIENQYETQTASPDYAAHAVTASVSNSVSPVYGVPETSSPTYREEQTLPKENVVVYPSEEDLNQEPQRQLYSQPNLESSQEYIYRQQSNENSNDLVLTENYPSKDHTVATVLPLSYKSKQTTAEGPVQTVSYVTPMPYSYKYQSPYRVMVPQTFLRNPATAEKVSYVNSQSMHTSQNQEDSSEVEYTVPAHYIPPVGKQKPPSYPRNYHSYPKRMTRPENKRESIMTRKQNQRKEMKKSS</sequence>
<feature type="compositionally biased region" description="Basic and acidic residues" evidence="1">
    <location>
        <begin position="57"/>
        <end position="71"/>
    </location>
</feature>
<evidence type="ECO:0000313" key="4">
    <source>
        <dbReference type="RefSeq" id="XP_028034652.1"/>
    </source>
</evidence>
<feature type="signal peptide" evidence="2">
    <location>
        <begin position="1"/>
        <end position="18"/>
    </location>
</feature>
<dbReference type="AlphaFoldDB" id="A0A6J2K0X8"/>
<keyword evidence="3" id="KW-1185">Reference proteome</keyword>
<accession>A0A6J2K0X8</accession>
<proteinExistence type="predicted"/>
<evidence type="ECO:0000313" key="3">
    <source>
        <dbReference type="Proteomes" id="UP000504629"/>
    </source>
</evidence>
<dbReference type="OrthoDB" id="6611181at2759"/>
<feature type="chain" id="PRO_5026902494" evidence="2">
    <location>
        <begin position="19"/>
        <end position="738"/>
    </location>
</feature>
<protein>
    <submittedName>
        <fullName evidence="4">Uncharacterized protein LOC114246367</fullName>
    </submittedName>
</protein>
<feature type="region of interest" description="Disordered" evidence="1">
    <location>
        <begin position="690"/>
        <end position="738"/>
    </location>
</feature>
<feature type="compositionally biased region" description="Basic and acidic residues" evidence="1">
    <location>
        <begin position="714"/>
        <end position="738"/>
    </location>
</feature>
<dbReference type="KEGG" id="bman:114246367"/>
<dbReference type="Proteomes" id="UP000504629">
    <property type="component" value="Unplaced"/>
</dbReference>
<evidence type="ECO:0000256" key="2">
    <source>
        <dbReference type="SAM" id="SignalP"/>
    </source>
</evidence>
<dbReference type="GeneID" id="114246367"/>
<keyword evidence="2" id="KW-0732">Signal</keyword>
<dbReference type="RefSeq" id="XP_028034652.1">
    <property type="nucleotide sequence ID" value="XM_028178851.1"/>
</dbReference>